<dbReference type="InterPro" id="IPR057251">
    <property type="entry name" value="FP_C"/>
</dbReference>
<accession>A0A835GCN6</accession>
<evidence type="ECO:0000313" key="3">
    <source>
        <dbReference type="EMBL" id="KAF9412023.1"/>
    </source>
</evidence>
<evidence type="ECO:0000259" key="2">
    <source>
        <dbReference type="Pfam" id="PF25298"/>
    </source>
</evidence>
<dbReference type="Gene3D" id="3.30.40.10">
    <property type="entry name" value="Zinc/RING finger domain, C3HC4 (zinc finger)"/>
    <property type="match status" value="1"/>
</dbReference>
<evidence type="ECO:0000313" key="4">
    <source>
        <dbReference type="Proteomes" id="UP000648187"/>
    </source>
</evidence>
<dbReference type="InterPro" id="IPR011011">
    <property type="entry name" value="Znf_FYVE_PHD"/>
</dbReference>
<organism evidence="3 4">
    <name type="scientific">Spodoptera exigua</name>
    <name type="common">Beet armyworm</name>
    <name type="synonym">Noctua fulgens</name>
    <dbReference type="NCBI Taxonomy" id="7107"/>
    <lineage>
        <taxon>Eukaryota</taxon>
        <taxon>Metazoa</taxon>
        <taxon>Ecdysozoa</taxon>
        <taxon>Arthropoda</taxon>
        <taxon>Hexapoda</taxon>
        <taxon>Insecta</taxon>
        <taxon>Pterygota</taxon>
        <taxon>Neoptera</taxon>
        <taxon>Endopterygota</taxon>
        <taxon>Lepidoptera</taxon>
        <taxon>Glossata</taxon>
        <taxon>Ditrysia</taxon>
        <taxon>Noctuoidea</taxon>
        <taxon>Noctuidae</taxon>
        <taxon>Amphipyrinae</taxon>
        <taxon>Spodoptera</taxon>
    </lineage>
</organism>
<dbReference type="AlphaFoldDB" id="A0A835GCN6"/>
<keyword evidence="4" id="KW-1185">Reference proteome</keyword>
<proteinExistence type="predicted"/>
<dbReference type="CDD" id="cd15489">
    <property type="entry name" value="PHD_SF"/>
    <property type="match status" value="1"/>
</dbReference>
<reference evidence="3" key="1">
    <citation type="submission" date="2020-08" db="EMBL/GenBank/DDBJ databases">
        <title>Spodoptera exigua strain:BAW_Kor-Di-RS1 Genome sequencing and assembly.</title>
        <authorList>
            <person name="Kim J."/>
            <person name="Nam H.Y."/>
            <person name="Kwon M."/>
            <person name="Choi J.H."/>
            <person name="Cho S.R."/>
            <person name="Kim G.-H."/>
        </authorList>
    </citation>
    <scope>NUCLEOTIDE SEQUENCE</scope>
    <source>
        <strain evidence="3">BAW_Kor-Di-RS1</strain>
        <tissue evidence="3">Whole-body</tissue>
    </source>
</reference>
<sequence>MAEQSSMSSSTPFTWGCCDQVVVNEKYATCVKCHKKYHYNCLSLKEKYNVPNDWQCPTCINSGPKISKSDSTPLRNVSTTRGNKRPALGSPPQTDNITLSCDDIRQLIQDAVKKEQAEMLSKFTETLNRQLQPIKEQMDKMDKSMLFMNSQYEDLLKEYAASKETVKELQKENLEVKMCINDLSSRVNQLEQQTRSIFQNIEIQCLPEKKQENLLQIVTQLSKVVGSGIVDSDIKYCTRVAKQSTTNSRPRSIVVQLASPRTRDQFLAATIKYNKSNPDNKLNTSHLGYAGPKSPIFITEHLSTTNKALHTAARIKAKELGYQFVWVRGGRIFIRKEQESEHILVRSKDTLNKLA</sequence>
<feature type="compositionally biased region" description="Polar residues" evidence="1">
    <location>
        <begin position="69"/>
        <end position="81"/>
    </location>
</feature>
<protein>
    <recommendedName>
        <fullName evidence="2">FP protein C-terminal domain-containing protein</fullName>
    </recommendedName>
</protein>
<dbReference type="Proteomes" id="UP000648187">
    <property type="component" value="Unassembled WGS sequence"/>
</dbReference>
<evidence type="ECO:0000256" key="1">
    <source>
        <dbReference type="SAM" id="MobiDB-lite"/>
    </source>
</evidence>
<dbReference type="EMBL" id="JACKWZ010000205">
    <property type="protein sequence ID" value="KAF9412023.1"/>
    <property type="molecule type" value="Genomic_DNA"/>
</dbReference>
<feature type="region of interest" description="Disordered" evidence="1">
    <location>
        <begin position="67"/>
        <end position="95"/>
    </location>
</feature>
<comment type="caution">
    <text evidence="3">The sequence shown here is derived from an EMBL/GenBank/DDBJ whole genome shotgun (WGS) entry which is preliminary data.</text>
</comment>
<dbReference type="InterPro" id="IPR013083">
    <property type="entry name" value="Znf_RING/FYVE/PHD"/>
</dbReference>
<feature type="domain" description="FP protein C-terminal" evidence="2">
    <location>
        <begin position="304"/>
        <end position="354"/>
    </location>
</feature>
<name>A0A835GCN6_SPOEX</name>
<gene>
    <name evidence="3" type="ORF">HW555_009333</name>
</gene>
<dbReference type="Pfam" id="PF25298">
    <property type="entry name" value="Baculo_FP_2nd"/>
    <property type="match status" value="1"/>
</dbReference>
<dbReference type="SUPFAM" id="SSF57903">
    <property type="entry name" value="FYVE/PHD zinc finger"/>
    <property type="match status" value="1"/>
</dbReference>